<comment type="caution">
    <text evidence="2">The sequence shown here is derived from an EMBL/GenBank/DDBJ whole genome shotgun (WGS) entry which is preliminary data.</text>
</comment>
<evidence type="ECO:0000313" key="2">
    <source>
        <dbReference type="EMBL" id="MBA0785689.1"/>
    </source>
</evidence>
<proteinExistence type="predicted"/>
<dbReference type="Proteomes" id="UP000593568">
    <property type="component" value="Unassembled WGS sequence"/>
</dbReference>
<feature type="compositionally biased region" description="Acidic residues" evidence="1">
    <location>
        <begin position="127"/>
        <end position="144"/>
    </location>
</feature>
<dbReference type="EMBL" id="JABEZW010219739">
    <property type="protein sequence ID" value="MBA0785689.1"/>
    <property type="molecule type" value="Genomic_DNA"/>
</dbReference>
<feature type="compositionally biased region" description="Polar residues" evidence="1">
    <location>
        <begin position="147"/>
        <end position="157"/>
    </location>
</feature>
<keyword evidence="3" id="KW-1185">Reference proteome</keyword>
<feature type="region of interest" description="Disordered" evidence="1">
    <location>
        <begin position="116"/>
        <end position="157"/>
    </location>
</feature>
<reference evidence="2 3" key="1">
    <citation type="journal article" date="2019" name="Genome Biol. Evol.">
        <title>Insights into the evolution of the New World diploid cottons (Gossypium, subgenus Houzingenia) based on genome sequencing.</title>
        <authorList>
            <person name="Grover C.E."/>
            <person name="Arick M.A. 2nd"/>
            <person name="Thrash A."/>
            <person name="Conover J.L."/>
            <person name="Sanders W.S."/>
            <person name="Peterson D.G."/>
            <person name="Frelichowski J.E."/>
            <person name="Scheffler J.A."/>
            <person name="Scheffler B.E."/>
            <person name="Wendel J.F."/>
        </authorList>
    </citation>
    <scope>NUCLEOTIDE SEQUENCE [LARGE SCALE GENOMIC DNA]</scope>
    <source>
        <strain evidence="2">8</strain>
        <tissue evidence="2">Leaf</tissue>
    </source>
</reference>
<dbReference type="AlphaFoldDB" id="A0A7J9FK70"/>
<organism evidence="2 3">
    <name type="scientific">Gossypium trilobum</name>
    <dbReference type="NCBI Taxonomy" id="34281"/>
    <lineage>
        <taxon>Eukaryota</taxon>
        <taxon>Viridiplantae</taxon>
        <taxon>Streptophyta</taxon>
        <taxon>Embryophyta</taxon>
        <taxon>Tracheophyta</taxon>
        <taxon>Spermatophyta</taxon>
        <taxon>Magnoliopsida</taxon>
        <taxon>eudicotyledons</taxon>
        <taxon>Gunneridae</taxon>
        <taxon>Pentapetalae</taxon>
        <taxon>rosids</taxon>
        <taxon>malvids</taxon>
        <taxon>Malvales</taxon>
        <taxon>Malvaceae</taxon>
        <taxon>Malvoideae</taxon>
        <taxon>Gossypium</taxon>
    </lineage>
</organism>
<accession>A0A7J9FK70</accession>
<evidence type="ECO:0000256" key="1">
    <source>
        <dbReference type="SAM" id="MobiDB-lite"/>
    </source>
</evidence>
<gene>
    <name evidence="2" type="ORF">Gotri_026284</name>
</gene>
<name>A0A7J9FK70_9ROSI</name>
<evidence type="ECO:0000313" key="3">
    <source>
        <dbReference type="Proteomes" id="UP000593568"/>
    </source>
</evidence>
<sequence>MVLCRRAKVPISENKQFMKPTRSIIRDTLYIQYVELYHKQIIEWNQRRKEKADVPASLKKKEQLRTRKGARGSTKVKLDGMIRWMQETRPVLQEFVIINGLPEPNYPPDMFGPIPTQRMGEGVGANFEEEGAAQEYPETEDEYEAAIQSQYSTQKDL</sequence>
<protein>
    <submittedName>
        <fullName evidence="2">Uncharacterized protein</fullName>
    </submittedName>
</protein>